<dbReference type="Pfam" id="PF22458">
    <property type="entry name" value="RsmF-B_ferredox"/>
    <property type="match status" value="1"/>
</dbReference>
<organism evidence="4">
    <name type="scientific">marine metagenome</name>
    <dbReference type="NCBI Taxonomy" id="408172"/>
    <lineage>
        <taxon>unclassified sequences</taxon>
        <taxon>metagenomes</taxon>
        <taxon>ecological metagenomes</taxon>
    </lineage>
</organism>
<reference evidence="4" key="1">
    <citation type="submission" date="2018-05" db="EMBL/GenBank/DDBJ databases">
        <authorList>
            <person name="Lanie J.A."/>
            <person name="Ng W.-L."/>
            <person name="Kazmierczak K.M."/>
            <person name="Andrzejewski T.M."/>
            <person name="Davidsen T.M."/>
            <person name="Wayne K.J."/>
            <person name="Tettelin H."/>
            <person name="Glass J.I."/>
            <person name="Rusch D."/>
            <person name="Podicherti R."/>
            <person name="Tsui H.-C.T."/>
            <person name="Winkler M.E."/>
        </authorList>
    </citation>
    <scope>NUCLEOTIDE SEQUENCE</scope>
</reference>
<accession>A0A383DPR0</accession>
<dbReference type="InterPro" id="IPR035926">
    <property type="entry name" value="NusB-like_sf"/>
</dbReference>
<evidence type="ECO:0000259" key="2">
    <source>
        <dbReference type="Pfam" id="PF01029"/>
    </source>
</evidence>
<dbReference type="EMBL" id="UINC01219023">
    <property type="protein sequence ID" value="SVE46304.1"/>
    <property type="molecule type" value="Genomic_DNA"/>
</dbReference>
<dbReference type="Gene3D" id="3.30.70.1170">
    <property type="entry name" value="Sun protein, domain 3"/>
    <property type="match status" value="1"/>
</dbReference>
<dbReference type="InterPro" id="IPR006027">
    <property type="entry name" value="NusB_RsmB_TIM44"/>
</dbReference>
<keyword evidence="1" id="KW-0694">RNA-binding</keyword>
<evidence type="ECO:0000313" key="4">
    <source>
        <dbReference type="EMBL" id="SVE46304.1"/>
    </source>
</evidence>
<dbReference type="Pfam" id="PF01029">
    <property type="entry name" value="NusB"/>
    <property type="match status" value="1"/>
</dbReference>
<dbReference type="SUPFAM" id="SSF48013">
    <property type="entry name" value="NusB-like"/>
    <property type="match status" value="1"/>
</dbReference>
<sequence>MKDARYHAFHILKIYYQKKDRLKTVRDNYFKNHTLSQNELNRSLVLSNEVVRWAGRLDYWINLKLDKSLRKLHPSIHLLLKLGYYEVLMDNAIPIHAAVNSWVELTKIIMGKKFVGLVNAVLRKSKQIDPTKRENGQSNGEWFSYPNWMVDNWILQFGEERALALCEYFNKTTHKDIRINTGQFRLETVINEIDSLGISWERIASSDQFIRIQSGLGR</sequence>
<gene>
    <name evidence="4" type="ORF">METZ01_LOCUS499158</name>
</gene>
<feature type="domain" description="NusB/RsmB/TIM44" evidence="2">
    <location>
        <begin position="3"/>
        <end position="125"/>
    </location>
</feature>
<dbReference type="AlphaFoldDB" id="A0A383DPR0"/>
<dbReference type="InterPro" id="IPR054728">
    <property type="entry name" value="RsmB-like_ferredoxin"/>
</dbReference>
<proteinExistence type="predicted"/>
<feature type="non-terminal residue" evidence="4">
    <location>
        <position position="218"/>
    </location>
</feature>
<name>A0A383DPR0_9ZZZZ</name>
<protein>
    <submittedName>
        <fullName evidence="4">Uncharacterized protein</fullName>
    </submittedName>
</protein>
<evidence type="ECO:0000256" key="1">
    <source>
        <dbReference type="ARBA" id="ARBA00022884"/>
    </source>
</evidence>
<dbReference type="Gene3D" id="1.10.940.10">
    <property type="entry name" value="NusB-like"/>
    <property type="match status" value="1"/>
</dbReference>
<dbReference type="GO" id="GO:0003723">
    <property type="term" value="F:RNA binding"/>
    <property type="evidence" value="ECO:0007669"/>
    <property type="project" value="UniProtKB-KW"/>
</dbReference>
<evidence type="ECO:0000259" key="3">
    <source>
        <dbReference type="Pfam" id="PF22458"/>
    </source>
</evidence>
<dbReference type="GO" id="GO:0006355">
    <property type="term" value="P:regulation of DNA-templated transcription"/>
    <property type="evidence" value="ECO:0007669"/>
    <property type="project" value="InterPro"/>
</dbReference>
<feature type="domain" description="Ribosomal RNA small subunit methyltransferase B-like ferredoxin-like" evidence="3">
    <location>
        <begin position="145"/>
        <end position="214"/>
    </location>
</feature>